<evidence type="ECO:0000256" key="4">
    <source>
        <dbReference type="ARBA" id="ARBA00023284"/>
    </source>
</evidence>
<evidence type="ECO:0000313" key="7">
    <source>
        <dbReference type="Proteomes" id="UP000278351"/>
    </source>
</evidence>
<dbReference type="GO" id="GO:0017004">
    <property type="term" value="P:cytochrome complex assembly"/>
    <property type="evidence" value="ECO:0007669"/>
    <property type="project" value="UniProtKB-KW"/>
</dbReference>
<keyword evidence="7" id="KW-1185">Reference proteome</keyword>
<keyword evidence="2" id="KW-0201">Cytochrome c-type biogenesis</keyword>
<sequence>MWAWRQPFIPCCYPIIYKKNVNMRGLFLLLLLLAATGQDHSAQTKKQGSPATAGGADRYDKLKVDTNYRFMSMESIGAYFSERLQELKRLKETGAGVNVDSVYHEYGFDLNRCRIKYLERNAKDMHNFRHLLYLTQDSRLEHGRLQALFNTYPESVRKTPLGEQVFRNLNRAENTLEKPKIARLLEYEFKSVNGNAFRIGEVRNPYILIDFWASWCGPCIMENRGLLELYGAMDTSVVRVIGVSLDVDAGKWKNVIARERYPWTNVADLKGWESPIAKLLQINGIPLKLLVDKDLNLVKYNPDVPYLRKKFTK</sequence>
<dbReference type="CDD" id="cd02966">
    <property type="entry name" value="TlpA_like_family"/>
    <property type="match status" value="1"/>
</dbReference>
<accession>A0A3N4PTX2</accession>
<evidence type="ECO:0000259" key="5">
    <source>
        <dbReference type="Pfam" id="PF13905"/>
    </source>
</evidence>
<dbReference type="Proteomes" id="UP000278351">
    <property type="component" value="Unassembled WGS sequence"/>
</dbReference>
<dbReference type="InterPro" id="IPR036249">
    <property type="entry name" value="Thioredoxin-like_sf"/>
</dbReference>
<evidence type="ECO:0000256" key="3">
    <source>
        <dbReference type="ARBA" id="ARBA00023157"/>
    </source>
</evidence>
<dbReference type="GO" id="GO:0030313">
    <property type="term" value="C:cell envelope"/>
    <property type="evidence" value="ECO:0007669"/>
    <property type="project" value="UniProtKB-SubCell"/>
</dbReference>
<evidence type="ECO:0000256" key="2">
    <source>
        <dbReference type="ARBA" id="ARBA00022748"/>
    </source>
</evidence>
<dbReference type="InterPro" id="IPR012336">
    <property type="entry name" value="Thioredoxin-like_fold"/>
</dbReference>
<protein>
    <submittedName>
        <fullName evidence="6">TlpA family protein disulfide reductase</fullName>
    </submittedName>
</protein>
<dbReference type="SUPFAM" id="SSF52833">
    <property type="entry name" value="Thioredoxin-like"/>
    <property type="match status" value="1"/>
</dbReference>
<dbReference type="EMBL" id="RPDH01000001">
    <property type="protein sequence ID" value="RPE12273.1"/>
    <property type="molecule type" value="Genomic_DNA"/>
</dbReference>
<evidence type="ECO:0000256" key="1">
    <source>
        <dbReference type="ARBA" id="ARBA00004196"/>
    </source>
</evidence>
<keyword evidence="3" id="KW-1015">Disulfide bond</keyword>
<keyword evidence="4" id="KW-0676">Redox-active center</keyword>
<gene>
    <name evidence="6" type="ORF">EGT74_01575</name>
</gene>
<feature type="domain" description="Thioredoxin-like fold" evidence="5">
    <location>
        <begin position="206"/>
        <end position="295"/>
    </location>
</feature>
<dbReference type="PANTHER" id="PTHR42852:SF6">
    <property type="entry name" value="THIOL:DISULFIDE INTERCHANGE PROTEIN DSBE"/>
    <property type="match status" value="1"/>
</dbReference>
<evidence type="ECO:0000313" key="6">
    <source>
        <dbReference type="EMBL" id="RPE12273.1"/>
    </source>
</evidence>
<dbReference type="InterPro" id="IPR050553">
    <property type="entry name" value="Thioredoxin_ResA/DsbE_sf"/>
</dbReference>
<organism evidence="6 7">
    <name type="scientific">Chitinophaga lutea</name>
    <dbReference type="NCBI Taxonomy" id="2488634"/>
    <lineage>
        <taxon>Bacteria</taxon>
        <taxon>Pseudomonadati</taxon>
        <taxon>Bacteroidota</taxon>
        <taxon>Chitinophagia</taxon>
        <taxon>Chitinophagales</taxon>
        <taxon>Chitinophagaceae</taxon>
        <taxon>Chitinophaga</taxon>
    </lineage>
</organism>
<dbReference type="Gene3D" id="3.40.30.10">
    <property type="entry name" value="Glutaredoxin"/>
    <property type="match status" value="1"/>
</dbReference>
<comment type="subcellular location">
    <subcellularLocation>
        <location evidence="1">Cell envelope</location>
    </subcellularLocation>
</comment>
<dbReference type="Pfam" id="PF13905">
    <property type="entry name" value="Thioredoxin_8"/>
    <property type="match status" value="1"/>
</dbReference>
<reference evidence="6 7" key="1">
    <citation type="submission" date="2018-11" db="EMBL/GenBank/DDBJ databases">
        <title>Chitinophaga lutea sp.nov., isolate from arsenic contaminated soil.</title>
        <authorList>
            <person name="Zong Y."/>
        </authorList>
    </citation>
    <scope>NUCLEOTIDE SEQUENCE [LARGE SCALE GENOMIC DNA]</scope>
    <source>
        <strain evidence="6 7">ZY74</strain>
    </source>
</reference>
<dbReference type="AlphaFoldDB" id="A0A3N4PTX2"/>
<proteinExistence type="predicted"/>
<dbReference type="PANTHER" id="PTHR42852">
    <property type="entry name" value="THIOL:DISULFIDE INTERCHANGE PROTEIN DSBE"/>
    <property type="match status" value="1"/>
</dbReference>
<name>A0A3N4PTX2_9BACT</name>
<comment type="caution">
    <text evidence="6">The sequence shown here is derived from an EMBL/GenBank/DDBJ whole genome shotgun (WGS) entry which is preliminary data.</text>
</comment>